<organism evidence="7 8">
    <name type="scientific">Marinobacter fuscus</name>
    <dbReference type="NCBI Taxonomy" id="2109942"/>
    <lineage>
        <taxon>Bacteria</taxon>
        <taxon>Pseudomonadati</taxon>
        <taxon>Pseudomonadota</taxon>
        <taxon>Gammaproteobacteria</taxon>
        <taxon>Pseudomonadales</taxon>
        <taxon>Marinobacteraceae</taxon>
        <taxon>Marinobacter</taxon>
    </lineage>
</organism>
<dbReference type="PANTHER" id="PTHR22550">
    <property type="entry name" value="SPORE GERMINATION PROTEIN"/>
    <property type="match status" value="1"/>
</dbReference>
<feature type="compositionally biased region" description="Low complexity" evidence="4">
    <location>
        <begin position="591"/>
        <end position="605"/>
    </location>
</feature>
<dbReference type="InterPro" id="IPR013105">
    <property type="entry name" value="TPR_2"/>
</dbReference>
<evidence type="ECO:0000256" key="1">
    <source>
        <dbReference type="ARBA" id="ARBA00022737"/>
    </source>
</evidence>
<evidence type="ECO:0000256" key="2">
    <source>
        <dbReference type="ARBA" id="ARBA00022803"/>
    </source>
</evidence>
<reference evidence="7 8" key="1">
    <citation type="submission" date="2018-03" db="EMBL/GenBank/DDBJ databases">
        <title>Marinobacter brunus sp. nov., a marine bacterium of Gamma-proteobacteria isolated from the surface seawater of the South China Sea.</title>
        <authorList>
            <person name="Cheng H."/>
            <person name="Wu Y.-H."/>
            <person name="Xamxidin M."/>
            <person name="Xu X.-W."/>
        </authorList>
    </citation>
    <scope>NUCLEOTIDE SEQUENCE [LARGE SCALE GENOMIC DNA]</scope>
    <source>
        <strain evidence="7 8">NH169-3</strain>
    </source>
</reference>
<keyword evidence="1" id="KW-0677">Repeat</keyword>
<feature type="domain" description="VWFA" evidence="6">
    <location>
        <begin position="96"/>
        <end position="202"/>
    </location>
</feature>
<feature type="transmembrane region" description="Helical" evidence="5">
    <location>
        <begin position="6"/>
        <end position="23"/>
    </location>
</feature>
<feature type="compositionally biased region" description="Polar residues" evidence="4">
    <location>
        <begin position="542"/>
        <end position="551"/>
    </location>
</feature>
<dbReference type="InterPro" id="IPR002035">
    <property type="entry name" value="VWF_A"/>
</dbReference>
<feature type="compositionally biased region" description="Low complexity" evidence="4">
    <location>
        <begin position="456"/>
        <end position="470"/>
    </location>
</feature>
<dbReference type="Pfam" id="PF07719">
    <property type="entry name" value="TPR_2"/>
    <property type="match status" value="1"/>
</dbReference>
<dbReference type="OrthoDB" id="9807628at2"/>
<evidence type="ECO:0000256" key="5">
    <source>
        <dbReference type="SAM" id="Phobius"/>
    </source>
</evidence>
<evidence type="ECO:0000313" key="7">
    <source>
        <dbReference type="EMBL" id="PSF06146.1"/>
    </source>
</evidence>
<keyword evidence="5" id="KW-1133">Transmembrane helix</keyword>
<protein>
    <recommendedName>
        <fullName evidence="6">VWFA domain-containing protein</fullName>
    </recommendedName>
</protein>
<feature type="repeat" description="TPR" evidence="3">
    <location>
        <begin position="408"/>
        <end position="441"/>
    </location>
</feature>
<evidence type="ECO:0000313" key="8">
    <source>
        <dbReference type="Proteomes" id="UP000239866"/>
    </source>
</evidence>
<dbReference type="PANTHER" id="PTHR22550:SF14">
    <property type="entry name" value="VWFA DOMAIN-CONTAINING PROTEIN"/>
    <property type="match status" value="1"/>
</dbReference>
<keyword evidence="2 3" id="KW-0802">TPR repeat</keyword>
<dbReference type="EMBL" id="PXNP01000083">
    <property type="protein sequence ID" value="PSF06146.1"/>
    <property type="molecule type" value="Genomic_DNA"/>
</dbReference>
<dbReference type="Gene3D" id="1.25.40.10">
    <property type="entry name" value="Tetratricopeptide repeat domain"/>
    <property type="match status" value="1"/>
</dbReference>
<evidence type="ECO:0000256" key="3">
    <source>
        <dbReference type="PROSITE-ProRule" id="PRU00339"/>
    </source>
</evidence>
<feature type="compositionally biased region" description="Low complexity" evidence="4">
    <location>
        <begin position="479"/>
        <end position="507"/>
    </location>
</feature>
<dbReference type="Pfam" id="PF13519">
    <property type="entry name" value="VWA_2"/>
    <property type="match status" value="1"/>
</dbReference>
<dbReference type="PROSITE" id="PS50005">
    <property type="entry name" value="TPR"/>
    <property type="match status" value="1"/>
</dbReference>
<comment type="caution">
    <text evidence="7">The sequence shown here is derived from an EMBL/GenBank/DDBJ whole genome shotgun (WGS) entry which is preliminary data.</text>
</comment>
<keyword evidence="5" id="KW-0812">Transmembrane</keyword>
<dbReference type="InterPro" id="IPR011990">
    <property type="entry name" value="TPR-like_helical_dom_sf"/>
</dbReference>
<dbReference type="RefSeq" id="WP_106762544.1">
    <property type="nucleotide sequence ID" value="NZ_PXNP01000083.1"/>
</dbReference>
<name>A0A2T1K7L8_9GAMM</name>
<evidence type="ECO:0000256" key="4">
    <source>
        <dbReference type="SAM" id="MobiDB-lite"/>
    </source>
</evidence>
<feature type="region of interest" description="Disordered" evidence="4">
    <location>
        <begin position="456"/>
        <end position="614"/>
    </location>
</feature>
<keyword evidence="8" id="KW-1185">Reference proteome</keyword>
<evidence type="ECO:0000259" key="6">
    <source>
        <dbReference type="Pfam" id="PF13519"/>
    </source>
</evidence>
<dbReference type="AlphaFoldDB" id="A0A2T1K7L8"/>
<keyword evidence="5" id="KW-0472">Membrane</keyword>
<accession>A0A2T1K7L8</accession>
<dbReference type="InterPro" id="IPR019734">
    <property type="entry name" value="TPR_rpt"/>
</dbReference>
<gene>
    <name evidence="7" type="ORF">C7H09_10955</name>
</gene>
<feature type="compositionally biased region" description="Polar residues" evidence="4">
    <location>
        <begin position="508"/>
        <end position="517"/>
    </location>
</feature>
<dbReference type="SUPFAM" id="SSF48452">
    <property type="entry name" value="TPR-like"/>
    <property type="match status" value="1"/>
</dbReference>
<dbReference type="Gene3D" id="3.40.50.410">
    <property type="entry name" value="von Willebrand factor, type A domain"/>
    <property type="match status" value="1"/>
</dbReference>
<dbReference type="Proteomes" id="UP000239866">
    <property type="component" value="Unassembled WGS sequence"/>
</dbReference>
<sequence>MADFHFLRPLWLLLLLCLPLLFITRHWMSRGDTGWSRYIPPALLQPLLQNRNQAPGSMRRPRLLTLGLGLTLLAVALSGPSWRQAPTPLKQPQDSLVILLDLSLSMLATDVEPNRLTQAKRKIRDILQLRRGGLTALVVYAGDAHTVTPLTEDGQTIEAMLDVLDPTIMPATGNRADLAVARARKLLDQGAPGRGQILLMSDKVARSQYSAIGDTLANTAYRLSTLVVGTTEGGPIPLAKRGFIRDNGEIVISRAEPAAMAELARSHQGQSHELTLNEQDIQSLELAPRDSDLWQSAEDTGLSVNRWQDDGYWLLWAAAPLLLLGWRQGSLLLVAFVLVPLLASPRPAMALDWPGLWQREDQRGPALIEENPASATQSLTSPVWRGAALYRNGEYQAAAQAFARQAGPHGDYNRGNALAKAGDLEAALGAYDKALSANPDMHDARFNRQLVEDLLRQQQAQQQAQNQQRAQGDRNAEKPQPGQQSGDPGDDGNSNSASTPPNSAGSNEASEGQNSQPHDPASLGEDSDGKERNDQTEENTEPSEQARSTAQKPGEDDTADASSRVGDAREQPLTQGQEQWLRRIPDNPGGLLQRKFLQQYQQRQTQPDEGDTPW</sequence>
<proteinExistence type="predicted"/>
<dbReference type="SUPFAM" id="SSF53300">
    <property type="entry name" value="vWA-like"/>
    <property type="match status" value="1"/>
</dbReference>
<dbReference type="InterPro" id="IPR036465">
    <property type="entry name" value="vWFA_dom_sf"/>
</dbReference>
<feature type="transmembrane region" description="Helical" evidence="5">
    <location>
        <begin position="63"/>
        <end position="82"/>
    </location>
</feature>
<dbReference type="InterPro" id="IPR050768">
    <property type="entry name" value="UPF0353/GerABKA_families"/>
</dbReference>